<dbReference type="Pfam" id="PF11754">
    <property type="entry name" value="Velvet"/>
    <property type="match status" value="1"/>
</dbReference>
<dbReference type="GO" id="GO:0005634">
    <property type="term" value="C:nucleus"/>
    <property type="evidence" value="ECO:0007669"/>
    <property type="project" value="UniProtKB-SubCell"/>
</dbReference>
<dbReference type="InterPro" id="IPR038491">
    <property type="entry name" value="Velvet_dom_sf"/>
</dbReference>
<dbReference type="OrthoDB" id="5599552at2759"/>
<dbReference type="PROSITE" id="PS51821">
    <property type="entry name" value="VELVET"/>
    <property type="match status" value="1"/>
</dbReference>
<organism evidence="6 7">
    <name type="scientific">Thamnocephalis sphaerospora</name>
    <dbReference type="NCBI Taxonomy" id="78915"/>
    <lineage>
        <taxon>Eukaryota</taxon>
        <taxon>Fungi</taxon>
        <taxon>Fungi incertae sedis</taxon>
        <taxon>Zoopagomycota</taxon>
        <taxon>Zoopagomycotina</taxon>
        <taxon>Zoopagomycetes</taxon>
        <taxon>Zoopagales</taxon>
        <taxon>Sigmoideomycetaceae</taxon>
        <taxon>Thamnocephalis</taxon>
    </lineage>
</organism>
<protein>
    <submittedName>
        <fullName evidence="6">Velvet factor</fullName>
    </submittedName>
</protein>
<dbReference type="InterPro" id="IPR021740">
    <property type="entry name" value="Velvet"/>
</dbReference>
<name>A0A4P9XT78_9FUNG</name>
<dbReference type="PANTHER" id="PTHR33572">
    <property type="entry name" value="SPORE DEVELOPMENT REGULATOR VOSA"/>
    <property type="match status" value="1"/>
</dbReference>
<evidence type="ECO:0000256" key="1">
    <source>
        <dbReference type="ARBA" id="ARBA00004123"/>
    </source>
</evidence>
<keyword evidence="2" id="KW-0805">Transcription regulation</keyword>
<proteinExistence type="predicted"/>
<dbReference type="Gene3D" id="2.60.40.3960">
    <property type="entry name" value="Velvet domain"/>
    <property type="match status" value="1"/>
</dbReference>
<evidence type="ECO:0000256" key="3">
    <source>
        <dbReference type="ARBA" id="ARBA00023163"/>
    </source>
</evidence>
<feature type="domain" description="Velvet" evidence="5">
    <location>
        <begin position="1"/>
        <end position="71"/>
    </location>
</feature>
<reference evidence="7" key="1">
    <citation type="journal article" date="2018" name="Nat. Microbiol.">
        <title>Leveraging single-cell genomics to expand the fungal tree of life.</title>
        <authorList>
            <person name="Ahrendt S.R."/>
            <person name="Quandt C.A."/>
            <person name="Ciobanu D."/>
            <person name="Clum A."/>
            <person name="Salamov A."/>
            <person name="Andreopoulos B."/>
            <person name="Cheng J.F."/>
            <person name="Woyke T."/>
            <person name="Pelin A."/>
            <person name="Henrissat B."/>
            <person name="Reynolds N.K."/>
            <person name="Benny G.L."/>
            <person name="Smith M.E."/>
            <person name="James T.Y."/>
            <person name="Grigoriev I.V."/>
        </authorList>
    </citation>
    <scope>NUCLEOTIDE SEQUENCE [LARGE SCALE GENOMIC DNA]</scope>
    <source>
        <strain evidence="7">RSA 1356</strain>
    </source>
</reference>
<dbReference type="AlphaFoldDB" id="A0A4P9XT78"/>
<evidence type="ECO:0000313" key="6">
    <source>
        <dbReference type="EMBL" id="RKP09365.1"/>
    </source>
</evidence>
<dbReference type="EMBL" id="KZ992519">
    <property type="protein sequence ID" value="RKP09365.1"/>
    <property type="molecule type" value="Genomic_DNA"/>
</dbReference>
<keyword evidence="7" id="KW-1185">Reference proteome</keyword>
<sequence>FFVFPDLGVKRPGVFRIQFVLYQRAGQTLRQLGTVTSDPFVVYSTKMFPGVLESTALSRMFVNQGVKIRLRNGHQ</sequence>
<dbReference type="Proteomes" id="UP000271241">
    <property type="component" value="Unassembled WGS sequence"/>
</dbReference>
<evidence type="ECO:0000259" key="5">
    <source>
        <dbReference type="PROSITE" id="PS51821"/>
    </source>
</evidence>
<feature type="non-terminal residue" evidence="6">
    <location>
        <position position="1"/>
    </location>
</feature>
<gene>
    <name evidence="6" type="ORF">THASP1DRAFT_9783</name>
</gene>
<dbReference type="InterPro" id="IPR037525">
    <property type="entry name" value="Velvet_dom"/>
</dbReference>
<feature type="non-terminal residue" evidence="6">
    <location>
        <position position="75"/>
    </location>
</feature>
<dbReference type="PANTHER" id="PTHR33572:SF18">
    <property type="entry name" value="SPORE DEVELOPMENT REGULATOR VOSA"/>
    <property type="match status" value="1"/>
</dbReference>
<evidence type="ECO:0000256" key="2">
    <source>
        <dbReference type="ARBA" id="ARBA00023015"/>
    </source>
</evidence>
<evidence type="ECO:0000313" key="7">
    <source>
        <dbReference type="Proteomes" id="UP000271241"/>
    </source>
</evidence>
<evidence type="ECO:0000256" key="4">
    <source>
        <dbReference type="ARBA" id="ARBA00023242"/>
    </source>
</evidence>
<keyword evidence="3" id="KW-0804">Transcription</keyword>
<comment type="subcellular location">
    <subcellularLocation>
        <location evidence="1">Nucleus</location>
    </subcellularLocation>
</comment>
<accession>A0A4P9XT78</accession>
<keyword evidence="4" id="KW-0539">Nucleus</keyword>